<keyword evidence="4" id="KW-1133">Transmembrane helix</keyword>
<dbReference type="PANTHER" id="PTHR32089:SF112">
    <property type="entry name" value="LYSOZYME-LIKE PROTEIN-RELATED"/>
    <property type="match status" value="1"/>
</dbReference>
<feature type="domain" description="Methyl-accepting transducer" evidence="5">
    <location>
        <begin position="171"/>
        <end position="428"/>
    </location>
</feature>
<evidence type="ECO:0000259" key="5">
    <source>
        <dbReference type="PROSITE" id="PS50111"/>
    </source>
</evidence>
<dbReference type="Gene3D" id="1.10.287.950">
    <property type="entry name" value="Methyl-accepting chemotaxis protein"/>
    <property type="match status" value="1"/>
</dbReference>
<dbReference type="Pfam" id="PF00015">
    <property type="entry name" value="MCPsignal"/>
    <property type="match status" value="1"/>
</dbReference>
<dbReference type="GO" id="GO:0007165">
    <property type="term" value="P:signal transduction"/>
    <property type="evidence" value="ECO:0007669"/>
    <property type="project" value="UniProtKB-KW"/>
</dbReference>
<dbReference type="GO" id="GO:0016020">
    <property type="term" value="C:membrane"/>
    <property type="evidence" value="ECO:0007669"/>
    <property type="project" value="InterPro"/>
</dbReference>
<dbReference type="KEGG" id="jeh:EJN90_01925"/>
<name>A0A3S9H836_9LACT</name>
<keyword evidence="4" id="KW-0472">Membrane</keyword>
<keyword evidence="7" id="KW-1185">Reference proteome</keyword>
<keyword evidence="1 2" id="KW-0807">Transducer</keyword>
<dbReference type="OrthoDB" id="9760371at2"/>
<evidence type="ECO:0000256" key="1">
    <source>
        <dbReference type="ARBA" id="ARBA00023224"/>
    </source>
</evidence>
<feature type="transmembrane region" description="Helical" evidence="4">
    <location>
        <begin position="28"/>
        <end position="45"/>
    </location>
</feature>
<dbReference type="SUPFAM" id="SSF58104">
    <property type="entry name" value="Methyl-accepting chemotaxis protein (MCP) signaling domain"/>
    <property type="match status" value="1"/>
</dbReference>
<gene>
    <name evidence="6" type="ORF">EJN90_01925</name>
</gene>
<dbReference type="EMBL" id="CP034465">
    <property type="protein sequence ID" value="AZP03529.1"/>
    <property type="molecule type" value="Genomic_DNA"/>
</dbReference>
<evidence type="ECO:0000256" key="2">
    <source>
        <dbReference type="PROSITE-ProRule" id="PRU00284"/>
    </source>
</evidence>
<evidence type="ECO:0000313" key="6">
    <source>
        <dbReference type="EMBL" id="AZP03529.1"/>
    </source>
</evidence>
<evidence type="ECO:0000313" key="7">
    <source>
        <dbReference type="Proteomes" id="UP000273326"/>
    </source>
</evidence>
<dbReference type="PROSITE" id="PS50111">
    <property type="entry name" value="CHEMOTAXIS_TRANSDUC_2"/>
    <property type="match status" value="1"/>
</dbReference>
<dbReference type="InterPro" id="IPR004089">
    <property type="entry name" value="MCPsignal_dom"/>
</dbReference>
<accession>A0A3S9H836</accession>
<keyword evidence="3" id="KW-0175">Coiled coil</keyword>
<dbReference type="SMART" id="SM00283">
    <property type="entry name" value="MA"/>
    <property type="match status" value="1"/>
</dbReference>
<feature type="transmembrane region" description="Helical" evidence="4">
    <location>
        <begin position="60"/>
        <end position="79"/>
    </location>
</feature>
<sequence length="487" mass="54885">MGRMRRKKHMGEKVKKKKHLQKSMSGKILLYLFWVIVLPALMVYFTEKYVNQELGNTNQIILGTVLIIVLGMIISFFIYQKVNKFIQTIVNMFLGSFLRVREGDLTTQYSMSEFVKLTSKVESSKFYTDANEFENITSAFSDMIISFKNTVGRIQDQANKASLMATELSEISKQTSKSTEDVSNTIVSIAEETYIQTIETKQMAEDIKILSNYFNQIDELLHRIGSYMEETNEANSVNQKQMADIDMNGQKSNETLKVLMDSIFEVNEYVQKVQVMTHVISDISDQTNLLALNASIEAAHAGEQGKGFAVVAEEVRKLAEQSTTASGDINEIISIVQQKSKEMVEHVRETSENGAVQSQAIKATLDSSKTVSDQVVLVTNEMKDAIELTNEMQGKKNFLLQSTKEILLVAENNAASIEEVSANAEEIMATMEEFSSNVSELEEISYDLKERTDIFITQDNEEASLKVIEKIKKASSEIVEEVQYSHP</sequence>
<organism evidence="6 7">
    <name type="scientific">Jeotgalibaca ciconiae</name>
    <dbReference type="NCBI Taxonomy" id="2496265"/>
    <lineage>
        <taxon>Bacteria</taxon>
        <taxon>Bacillati</taxon>
        <taxon>Bacillota</taxon>
        <taxon>Bacilli</taxon>
        <taxon>Lactobacillales</taxon>
        <taxon>Carnobacteriaceae</taxon>
        <taxon>Jeotgalibaca</taxon>
    </lineage>
</organism>
<dbReference type="PANTHER" id="PTHR32089">
    <property type="entry name" value="METHYL-ACCEPTING CHEMOTAXIS PROTEIN MCPB"/>
    <property type="match status" value="1"/>
</dbReference>
<keyword evidence="4" id="KW-0812">Transmembrane</keyword>
<dbReference type="Proteomes" id="UP000273326">
    <property type="component" value="Chromosome"/>
</dbReference>
<proteinExistence type="predicted"/>
<feature type="coiled-coil region" evidence="3">
    <location>
        <begin position="417"/>
        <end position="444"/>
    </location>
</feature>
<evidence type="ECO:0000256" key="4">
    <source>
        <dbReference type="SAM" id="Phobius"/>
    </source>
</evidence>
<reference evidence="7" key="1">
    <citation type="submission" date="2018-12" db="EMBL/GenBank/DDBJ databases">
        <title>Complete genome sequencing of Jeotgalibaca sp. H21T32.</title>
        <authorList>
            <person name="Bae J.-W."/>
            <person name="Lee S.-Y."/>
        </authorList>
    </citation>
    <scope>NUCLEOTIDE SEQUENCE [LARGE SCALE GENOMIC DNA]</scope>
    <source>
        <strain evidence="7">H21T32</strain>
    </source>
</reference>
<dbReference type="AlphaFoldDB" id="A0A3S9H836"/>
<protein>
    <recommendedName>
        <fullName evidence="5">Methyl-accepting transducer domain-containing protein</fullName>
    </recommendedName>
</protein>
<evidence type="ECO:0000256" key="3">
    <source>
        <dbReference type="SAM" id="Coils"/>
    </source>
</evidence>